<reference evidence="6 7" key="1">
    <citation type="submission" date="2018-09" db="EMBL/GenBank/DDBJ databases">
        <title>Genome comparison of Alicycliphilus sp. BQ1, a polyurethanolytic bacterium, with its closest phylogenetic relatives Alicycliphilus denitrificans BC and K601, unable to attack polyurethane.</title>
        <authorList>
            <person name="Loza-Tavera H."/>
            <person name="Lozano L."/>
            <person name="Cevallos M."/>
            <person name="Maya-Lucas O."/>
            <person name="Garcia-Mena J."/>
            <person name="Hernandez J."/>
        </authorList>
    </citation>
    <scope>NUCLEOTIDE SEQUENCE [LARGE SCALE GENOMIC DNA]</scope>
    <source>
        <strain evidence="6 7">BQ1</strain>
    </source>
</reference>
<dbReference type="PANTHER" id="PTHR33992:SF1">
    <property type="entry name" value="RIBONUCLEASE P PROTEIN COMPONENT"/>
    <property type="match status" value="1"/>
</dbReference>
<dbReference type="Proteomes" id="UP000216225">
    <property type="component" value="Unassembled WGS sequence"/>
</dbReference>
<dbReference type="Gene3D" id="3.30.230.10">
    <property type="match status" value="1"/>
</dbReference>
<evidence type="ECO:0000256" key="4">
    <source>
        <dbReference type="ARBA" id="ARBA00022801"/>
    </source>
</evidence>
<keyword evidence="5" id="KW-0694">RNA-binding</keyword>
<keyword evidence="4" id="KW-0378">Hydrolase</keyword>
<dbReference type="AlphaFoldDB" id="A0A3R7H0G1"/>
<comment type="caution">
    <text evidence="6">The sequence shown here is derived from an EMBL/GenBank/DDBJ whole genome shotgun (WGS) entry which is preliminary data.</text>
</comment>
<protein>
    <submittedName>
        <fullName evidence="6">Ribonuclease P protein component</fullName>
    </submittedName>
</protein>
<dbReference type="InterPro" id="IPR020568">
    <property type="entry name" value="Ribosomal_Su5_D2-typ_SF"/>
</dbReference>
<dbReference type="EMBL" id="NKDB02000003">
    <property type="protein sequence ID" value="RKJ95648.1"/>
    <property type="molecule type" value="Genomic_DNA"/>
</dbReference>
<dbReference type="PANTHER" id="PTHR33992">
    <property type="entry name" value="RIBONUCLEASE P PROTEIN COMPONENT"/>
    <property type="match status" value="1"/>
</dbReference>
<dbReference type="GO" id="GO:0042781">
    <property type="term" value="F:3'-tRNA processing endoribonuclease activity"/>
    <property type="evidence" value="ECO:0007669"/>
    <property type="project" value="TreeGrafter"/>
</dbReference>
<evidence type="ECO:0000313" key="7">
    <source>
        <dbReference type="Proteomes" id="UP000216225"/>
    </source>
</evidence>
<evidence type="ECO:0000256" key="2">
    <source>
        <dbReference type="ARBA" id="ARBA00022722"/>
    </source>
</evidence>
<proteinExistence type="predicted"/>
<dbReference type="InterPro" id="IPR014721">
    <property type="entry name" value="Ribsml_uS5_D2-typ_fold_subgr"/>
</dbReference>
<evidence type="ECO:0000256" key="3">
    <source>
        <dbReference type="ARBA" id="ARBA00022759"/>
    </source>
</evidence>
<keyword evidence="3" id="KW-0255">Endonuclease</keyword>
<sequence length="146" mass="15404">MHRLKTRAQFQAVMAGGAVSRTAHFALHRLGLAAAGAASAGPGQESQALFAVPQGQPGVWLGAMVPKRWARRAVTRNAIKRQIHAVAAGFEPRMPQAAHVVRLRAAFDRKHFVSATSDALKAAVRAELQQLFAAAERRGAAAGAAP</sequence>
<dbReference type="GO" id="GO:0000049">
    <property type="term" value="F:tRNA binding"/>
    <property type="evidence" value="ECO:0007669"/>
    <property type="project" value="InterPro"/>
</dbReference>
<keyword evidence="1" id="KW-0819">tRNA processing</keyword>
<accession>A0A3R7H0G1</accession>
<name>A0A3R7H0G1_9BURK</name>
<evidence type="ECO:0000256" key="5">
    <source>
        <dbReference type="ARBA" id="ARBA00022884"/>
    </source>
</evidence>
<keyword evidence="2" id="KW-0540">Nuclease</keyword>
<evidence type="ECO:0000256" key="1">
    <source>
        <dbReference type="ARBA" id="ARBA00022694"/>
    </source>
</evidence>
<dbReference type="SUPFAM" id="SSF54211">
    <property type="entry name" value="Ribosomal protein S5 domain 2-like"/>
    <property type="match status" value="1"/>
</dbReference>
<dbReference type="InterPro" id="IPR000100">
    <property type="entry name" value="RNase_P"/>
</dbReference>
<evidence type="ECO:0000313" key="6">
    <source>
        <dbReference type="EMBL" id="RKJ95648.1"/>
    </source>
</evidence>
<dbReference type="GO" id="GO:0030677">
    <property type="term" value="C:ribonuclease P complex"/>
    <property type="evidence" value="ECO:0007669"/>
    <property type="project" value="TreeGrafter"/>
</dbReference>
<dbReference type="GO" id="GO:0004526">
    <property type="term" value="F:ribonuclease P activity"/>
    <property type="evidence" value="ECO:0007669"/>
    <property type="project" value="InterPro"/>
</dbReference>
<dbReference type="Pfam" id="PF00825">
    <property type="entry name" value="Ribonuclease_P"/>
    <property type="match status" value="1"/>
</dbReference>
<gene>
    <name evidence="6" type="ORF">CE154_017115</name>
</gene>
<organism evidence="6 7">
    <name type="scientific">Alicycliphilus denitrificans</name>
    <dbReference type="NCBI Taxonomy" id="179636"/>
    <lineage>
        <taxon>Bacteria</taxon>
        <taxon>Pseudomonadati</taxon>
        <taxon>Pseudomonadota</taxon>
        <taxon>Betaproteobacteria</taxon>
        <taxon>Burkholderiales</taxon>
        <taxon>Comamonadaceae</taxon>
        <taxon>Alicycliphilus</taxon>
    </lineage>
</organism>
<dbReference type="RefSeq" id="WP_094439739.1">
    <property type="nucleotide sequence ID" value="NZ_NKDB02000003.1"/>
</dbReference>